<dbReference type="RefSeq" id="WP_066232849.1">
    <property type="nucleotide sequence ID" value="NZ_JARSOS010000027.1"/>
</dbReference>
<sequence length="62" mass="7213">MKSENLDSTIKEAFGEIYEDLEKLVYIANNANVFNHVEVRRIENSIKQNIKAIEYLIVSKNL</sequence>
<organism evidence="1 2">
    <name type="scientific">Metabacillus fastidiosus</name>
    <dbReference type="NCBI Taxonomy" id="1458"/>
    <lineage>
        <taxon>Bacteria</taxon>
        <taxon>Bacillati</taxon>
        <taxon>Bacillota</taxon>
        <taxon>Bacilli</taxon>
        <taxon>Bacillales</taxon>
        <taxon>Bacillaceae</taxon>
        <taxon>Metabacillus</taxon>
    </lineage>
</organism>
<keyword evidence="2" id="KW-1185">Reference proteome</keyword>
<evidence type="ECO:0000313" key="1">
    <source>
        <dbReference type="EMBL" id="MED4400635.1"/>
    </source>
</evidence>
<name>A0ABU6NU17_9BACI</name>
<evidence type="ECO:0000313" key="2">
    <source>
        <dbReference type="Proteomes" id="UP001342826"/>
    </source>
</evidence>
<protein>
    <submittedName>
        <fullName evidence="1">Uncharacterized protein</fullName>
    </submittedName>
</protein>
<proteinExistence type="predicted"/>
<dbReference type="EMBL" id="JARTFS010000005">
    <property type="protein sequence ID" value="MED4400635.1"/>
    <property type="molecule type" value="Genomic_DNA"/>
</dbReference>
<accession>A0ABU6NU17</accession>
<comment type="caution">
    <text evidence="1">The sequence shown here is derived from an EMBL/GenBank/DDBJ whole genome shotgun (WGS) entry which is preliminary data.</text>
</comment>
<dbReference type="Proteomes" id="UP001342826">
    <property type="component" value="Unassembled WGS sequence"/>
</dbReference>
<gene>
    <name evidence="1" type="ORF">P9271_04740</name>
</gene>
<reference evidence="1 2" key="1">
    <citation type="submission" date="2023-03" db="EMBL/GenBank/DDBJ databases">
        <title>Bacillus Genome Sequencing.</title>
        <authorList>
            <person name="Dunlap C."/>
        </authorList>
    </citation>
    <scope>NUCLEOTIDE SEQUENCE [LARGE SCALE GENOMIC DNA]</scope>
    <source>
        <strain evidence="1 2">NRS-1717</strain>
    </source>
</reference>
<dbReference type="GeneID" id="301142273"/>